<protein>
    <submittedName>
        <fullName evidence="1">Uncharacterized protein</fullName>
    </submittedName>
</protein>
<name>A0A0E9X5U9_ANGAN</name>
<evidence type="ECO:0000313" key="1">
    <source>
        <dbReference type="EMBL" id="JAH97816.1"/>
    </source>
</evidence>
<accession>A0A0E9X5U9</accession>
<dbReference type="EMBL" id="GBXM01010761">
    <property type="protein sequence ID" value="JAH97816.1"/>
    <property type="molecule type" value="Transcribed_RNA"/>
</dbReference>
<sequence length="50" mass="5686">MQCYPITDGPLSHPVPHNRKTNDMIFCWISNMLKTGPKITSRKSLIAVPF</sequence>
<dbReference type="AlphaFoldDB" id="A0A0E9X5U9"/>
<reference evidence="1" key="1">
    <citation type="submission" date="2014-11" db="EMBL/GenBank/DDBJ databases">
        <authorList>
            <person name="Amaro Gonzalez C."/>
        </authorList>
    </citation>
    <scope>NUCLEOTIDE SEQUENCE</scope>
</reference>
<proteinExistence type="predicted"/>
<organism evidence="1">
    <name type="scientific">Anguilla anguilla</name>
    <name type="common">European freshwater eel</name>
    <name type="synonym">Muraena anguilla</name>
    <dbReference type="NCBI Taxonomy" id="7936"/>
    <lineage>
        <taxon>Eukaryota</taxon>
        <taxon>Metazoa</taxon>
        <taxon>Chordata</taxon>
        <taxon>Craniata</taxon>
        <taxon>Vertebrata</taxon>
        <taxon>Euteleostomi</taxon>
        <taxon>Actinopterygii</taxon>
        <taxon>Neopterygii</taxon>
        <taxon>Teleostei</taxon>
        <taxon>Anguilliformes</taxon>
        <taxon>Anguillidae</taxon>
        <taxon>Anguilla</taxon>
    </lineage>
</organism>
<reference evidence="1" key="2">
    <citation type="journal article" date="2015" name="Fish Shellfish Immunol.">
        <title>Early steps in the European eel (Anguilla anguilla)-Vibrio vulnificus interaction in the gills: Role of the RtxA13 toxin.</title>
        <authorList>
            <person name="Callol A."/>
            <person name="Pajuelo D."/>
            <person name="Ebbesson L."/>
            <person name="Teles M."/>
            <person name="MacKenzie S."/>
            <person name="Amaro C."/>
        </authorList>
    </citation>
    <scope>NUCLEOTIDE SEQUENCE</scope>
</reference>